<dbReference type="PIRSF" id="PIRSF016578">
    <property type="entry name" value="HsaA"/>
    <property type="match status" value="1"/>
</dbReference>
<dbReference type="FunFam" id="2.40.110.10:FF:000009">
    <property type="entry name" value="Acyl-CoA dehydrogenase"/>
    <property type="match status" value="1"/>
</dbReference>
<comment type="cofactor">
    <cofactor evidence="1 12">
        <name>FAD</name>
        <dbReference type="ChEBI" id="CHEBI:57692"/>
    </cofactor>
</comment>
<evidence type="ECO:0000256" key="9">
    <source>
        <dbReference type="ARBA" id="ARBA00067292"/>
    </source>
</evidence>
<dbReference type="GO" id="GO:0050660">
    <property type="term" value="F:flavin adenine dinucleotide binding"/>
    <property type="evidence" value="ECO:0007669"/>
    <property type="project" value="InterPro"/>
</dbReference>
<evidence type="ECO:0000259" key="13">
    <source>
        <dbReference type="Pfam" id="PF00441"/>
    </source>
</evidence>
<evidence type="ECO:0000256" key="7">
    <source>
        <dbReference type="ARBA" id="ARBA00066361"/>
    </source>
</evidence>
<feature type="domain" description="Acyl-CoA dehydrogenase/oxidase N-terminal" evidence="15">
    <location>
        <begin position="4"/>
        <end position="115"/>
    </location>
</feature>
<dbReference type="InterPro" id="IPR006091">
    <property type="entry name" value="Acyl-CoA_Oxase/DH_mid-dom"/>
</dbReference>
<dbReference type="PROSITE" id="PS00073">
    <property type="entry name" value="ACYL_COA_DH_2"/>
    <property type="match status" value="1"/>
</dbReference>
<dbReference type="Gene3D" id="1.10.540.10">
    <property type="entry name" value="Acyl-CoA dehydrogenase/oxidase, N-terminal domain"/>
    <property type="match status" value="1"/>
</dbReference>
<dbReference type="FunFam" id="1.20.140.10:FF:000004">
    <property type="entry name" value="Acyl-CoA dehydrogenase FadE25"/>
    <property type="match status" value="1"/>
</dbReference>
<dbReference type="SUPFAM" id="SSF56645">
    <property type="entry name" value="Acyl-CoA dehydrogenase NM domain-like"/>
    <property type="match status" value="1"/>
</dbReference>
<dbReference type="FunFam" id="1.10.540.10:FF:000002">
    <property type="entry name" value="Acyl-CoA dehydrogenase FadE19"/>
    <property type="match status" value="1"/>
</dbReference>
<keyword evidence="17" id="KW-1185">Reference proteome</keyword>
<dbReference type="EMBL" id="CP039865">
    <property type="protein sequence ID" value="QCK86320.1"/>
    <property type="molecule type" value="Genomic_DNA"/>
</dbReference>
<gene>
    <name evidence="16" type="ORF">E8L99_11430</name>
</gene>
<dbReference type="InterPro" id="IPR009075">
    <property type="entry name" value="AcylCo_DH/oxidase_C"/>
</dbReference>
<evidence type="ECO:0000256" key="3">
    <source>
        <dbReference type="ARBA" id="ARBA00022630"/>
    </source>
</evidence>
<dbReference type="Gene3D" id="1.20.140.10">
    <property type="entry name" value="Butyryl-CoA Dehydrogenase, subunit A, domain 3"/>
    <property type="match status" value="1"/>
</dbReference>
<dbReference type="RefSeq" id="WP_137099651.1">
    <property type="nucleotide sequence ID" value="NZ_CP039865.1"/>
</dbReference>
<dbReference type="InterPro" id="IPR046373">
    <property type="entry name" value="Acyl-CoA_Oxase/DH_mid-dom_sf"/>
</dbReference>
<dbReference type="OrthoDB" id="5510711at2"/>
<proteinExistence type="inferred from homology"/>
<evidence type="ECO:0000256" key="5">
    <source>
        <dbReference type="ARBA" id="ARBA00023002"/>
    </source>
</evidence>
<dbReference type="Pfam" id="PF02770">
    <property type="entry name" value="Acyl-CoA_dh_M"/>
    <property type="match status" value="1"/>
</dbReference>
<evidence type="ECO:0000256" key="8">
    <source>
        <dbReference type="ARBA" id="ARBA00066461"/>
    </source>
</evidence>
<comment type="catalytic activity">
    <reaction evidence="6">
        <text>3-sulfinopropanoyl-CoA + H2O = propanoyl-CoA + sulfite + H(+)</text>
        <dbReference type="Rhea" id="RHEA:41624"/>
        <dbReference type="ChEBI" id="CHEBI:15377"/>
        <dbReference type="ChEBI" id="CHEBI:15378"/>
        <dbReference type="ChEBI" id="CHEBI:17359"/>
        <dbReference type="ChEBI" id="CHEBI:57392"/>
        <dbReference type="ChEBI" id="CHEBI:78349"/>
        <dbReference type="EC" id="3.13.1.4"/>
    </reaction>
    <physiologicalReaction direction="left-to-right" evidence="6">
        <dbReference type="Rhea" id="RHEA:41625"/>
    </physiologicalReaction>
</comment>
<organism evidence="16 17">
    <name type="scientific">Phreatobacter aquaticus</name>
    <dbReference type="NCBI Taxonomy" id="2570229"/>
    <lineage>
        <taxon>Bacteria</taxon>
        <taxon>Pseudomonadati</taxon>
        <taxon>Pseudomonadota</taxon>
        <taxon>Alphaproteobacteria</taxon>
        <taxon>Hyphomicrobiales</taxon>
        <taxon>Phreatobacteraceae</taxon>
        <taxon>Phreatobacter</taxon>
    </lineage>
</organism>
<evidence type="ECO:0000256" key="4">
    <source>
        <dbReference type="ARBA" id="ARBA00022827"/>
    </source>
</evidence>
<name>A0A4D7QE99_9HYPH</name>
<dbReference type="Proteomes" id="UP000298588">
    <property type="component" value="Chromosome"/>
</dbReference>
<evidence type="ECO:0000259" key="15">
    <source>
        <dbReference type="Pfam" id="PF02771"/>
    </source>
</evidence>
<dbReference type="KEGG" id="paqt:E8L99_11430"/>
<dbReference type="SUPFAM" id="SSF47203">
    <property type="entry name" value="Acyl-CoA dehydrogenase C-terminal domain-like"/>
    <property type="match status" value="1"/>
</dbReference>
<dbReference type="Pfam" id="PF02771">
    <property type="entry name" value="Acyl-CoA_dh_N"/>
    <property type="match status" value="1"/>
</dbReference>
<dbReference type="GO" id="GO:0003995">
    <property type="term" value="F:acyl-CoA dehydrogenase activity"/>
    <property type="evidence" value="ECO:0007669"/>
    <property type="project" value="InterPro"/>
</dbReference>
<dbReference type="EC" id="1.3.8.11" evidence="7"/>
<evidence type="ECO:0000256" key="6">
    <source>
        <dbReference type="ARBA" id="ARBA00052938"/>
    </source>
</evidence>
<evidence type="ECO:0000256" key="2">
    <source>
        <dbReference type="ARBA" id="ARBA00009347"/>
    </source>
</evidence>
<dbReference type="Pfam" id="PF00441">
    <property type="entry name" value="Acyl-CoA_dh_1"/>
    <property type="match status" value="1"/>
</dbReference>
<evidence type="ECO:0000256" key="10">
    <source>
        <dbReference type="ARBA" id="ARBA00068311"/>
    </source>
</evidence>
<evidence type="ECO:0000256" key="12">
    <source>
        <dbReference type="RuleBase" id="RU362125"/>
    </source>
</evidence>
<dbReference type="InterPro" id="IPR013786">
    <property type="entry name" value="AcylCoA_DH/ox_N"/>
</dbReference>
<evidence type="ECO:0000256" key="11">
    <source>
        <dbReference type="ARBA" id="ARBA00075603"/>
    </source>
</evidence>
<comment type="similarity">
    <text evidence="2 12">Belongs to the acyl-CoA dehydrogenase family.</text>
</comment>
<dbReference type="InterPro" id="IPR037069">
    <property type="entry name" value="AcylCoA_DH/ox_N_sf"/>
</dbReference>
<keyword evidence="4 12" id="KW-0274">FAD</keyword>
<dbReference type="Gene3D" id="2.40.110.10">
    <property type="entry name" value="Butyryl-CoA Dehydrogenase, subunit A, domain 2"/>
    <property type="match status" value="1"/>
</dbReference>
<protein>
    <recommendedName>
        <fullName evidence="10">3-sulfinopropanoyl-CoA desulfinase</fullName>
        <ecNumber evidence="7">1.3.8.11</ecNumber>
        <ecNumber evidence="8">3.13.1.4</ecNumber>
    </recommendedName>
    <alternativeName>
        <fullName evidence="11">3-sulfinopropionyl coenzyme A desulfinase</fullName>
    </alternativeName>
    <alternativeName>
        <fullName evidence="9">Cyclohexane-1-carbonyl-CoA dehydrogenase</fullName>
    </alternativeName>
</protein>
<dbReference type="AlphaFoldDB" id="A0A4D7QE99"/>
<dbReference type="InterPro" id="IPR009100">
    <property type="entry name" value="AcylCoA_DH/oxidase_NM_dom_sf"/>
</dbReference>
<feature type="domain" description="Acyl-CoA dehydrogenase/oxidase C-terminal" evidence="13">
    <location>
        <begin position="227"/>
        <end position="375"/>
    </location>
</feature>
<dbReference type="PANTHER" id="PTHR43884">
    <property type="entry name" value="ACYL-COA DEHYDROGENASE"/>
    <property type="match status" value="1"/>
</dbReference>
<dbReference type="InterPro" id="IPR036250">
    <property type="entry name" value="AcylCo_DH-like_C"/>
</dbReference>
<dbReference type="EC" id="3.13.1.4" evidence="8"/>
<sequence>MILTEQQTMIRDMARQFAREKLAPNAARWDRESHFPMAEIREMGSLGLMGMNVPAEWGGVGADYVSTALALEEIAAGDAGTSTVMSGHNSVGCMPLVTFGTDEQKERFLKPMAEGRMISAFLLTEAHGGSDAGALATRAVRDGDHYVLNGTKQFITTGSNADVALIFARTGPQDGTKGISAFIVPLPAPGYVVVRKEEKLGQHSSDTCQIAFENLRVPVANRLGAEGEGYRIALSNLQGGRIGIAAQAVGIGRAAYEAALDYARDRVVFGKPIIEHQVVGFRLAAMATRIESARQMVLHAAALSDAGQPCLMEACMAKLVASDAAEWVCSEAIQTMGGYGYLADFPVERHYRDARVTRIYEGTNDIQHLVILREMQKRNAA</sequence>
<reference evidence="16 17" key="1">
    <citation type="submission" date="2019-04" db="EMBL/GenBank/DDBJ databases">
        <title>Phreatobacter aquaticus sp. nov.</title>
        <authorList>
            <person name="Choi A."/>
            <person name="Baek K."/>
        </authorList>
    </citation>
    <scope>NUCLEOTIDE SEQUENCE [LARGE SCALE GENOMIC DNA]</scope>
    <source>
        <strain evidence="16 17">NMCR1094</strain>
    </source>
</reference>
<evidence type="ECO:0000259" key="14">
    <source>
        <dbReference type="Pfam" id="PF02770"/>
    </source>
</evidence>
<dbReference type="InterPro" id="IPR006089">
    <property type="entry name" value="Acyl-CoA_DH_CS"/>
</dbReference>
<evidence type="ECO:0000313" key="17">
    <source>
        <dbReference type="Proteomes" id="UP000298588"/>
    </source>
</evidence>
<evidence type="ECO:0000256" key="1">
    <source>
        <dbReference type="ARBA" id="ARBA00001974"/>
    </source>
</evidence>
<evidence type="ECO:0000313" key="16">
    <source>
        <dbReference type="EMBL" id="QCK86320.1"/>
    </source>
</evidence>
<dbReference type="PANTHER" id="PTHR43884:SF12">
    <property type="entry name" value="ISOVALERYL-COA DEHYDROGENASE, MITOCHONDRIAL-RELATED"/>
    <property type="match status" value="1"/>
</dbReference>
<keyword evidence="5 12" id="KW-0560">Oxidoreductase</keyword>
<keyword evidence="3 12" id="KW-0285">Flavoprotein</keyword>
<accession>A0A4D7QE99</accession>
<feature type="domain" description="Acyl-CoA oxidase/dehydrogenase middle" evidence="14">
    <location>
        <begin position="120"/>
        <end position="214"/>
    </location>
</feature>